<keyword evidence="8 15" id="KW-1133">Transmembrane helix</keyword>
<dbReference type="GO" id="GO:0046872">
    <property type="term" value="F:metal ion binding"/>
    <property type="evidence" value="ECO:0007669"/>
    <property type="project" value="UniProtKB-KW"/>
</dbReference>
<name>A0A0X3P1I0_SCHSO</name>
<gene>
    <name evidence="17" type="ORF">TR162653</name>
</gene>
<comment type="similarity">
    <text evidence="14">Belongs to the amino acid/polyamine transporter 2 family. SLC38A9 subfamily.</text>
</comment>
<evidence type="ECO:0000256" key="1">
    <source>
        <dbReference type="ARBA" id="ARBA00004107"/>
    </source>
</evidence>
<feature type="transmembrane region" description="Helical" evidence="15">
    <location>
        <begin position="412"/>
        <end position="433"/>
    </location>
</feature>
<evidence type="ECO:0000256" key="10">
    <source>
        <dbReference type="ARBA" id="ARBA00023136"/>
    </source>
</evidence>
<keyword evidence="6" id="KW-0967">Endosome</keyword>
<evidence type="ECO:0000259" key="16">
    <source>
        <dbReference type="Pfam" id="PF01490"/>
    </source>
</evidence>
<evidence type="ECO:0000256" key="6">
    <source>
        <dbReference type="ARBA" id="ARBA00022753"/>
    </source>
</evidence>
<keyword evidence="5" id="KW-0479">Metal-binding</keyword>
<evidence type="ECO:0000256" key="2">
    <source>
        <dbReference type="ARBA" id="ARBA00004155"/>
    </source>
</evidence>
<sequence>MESGPSVAAEGVSYNYELKWPILEDDKIEKLAESPNRPFEGMRDACGTIHCPITTKHLAIDVTSLSLPGLENNGHRQEIFIVCPSQKVADRLLGLKAHHFEYYTGSSATLPAEDASAQSAPNVHGPLEENSPYIYLKEKPIPEEAEDETKSKDGSIYSTSVSSIDEHKKAPSPTGKNSSIVTIFSMWSTMMGTSILTMPWAIQQAGFALGIFLITFVAFVMCYLAYRILKASTELAAATRHPNPHTLDFSRVCGHYMGKTGKLLCLFSSILCLTGALIVYYVLLVNFAYNTGTFIRYYATRSSASIAGNSSQSAYGVICNPFTEIANLTRNSTTPAVSEESMFDVLWNPTRTVPAWLLILIFPLISIRSPTFFTKFTALGTVSILYIFILTFAKAGIWGIHVNFKVPTHLNFVPLYSPLFPALTGVCTLAFFIHNSIESIMRCNKHQNNNARDLLMAFLLVALTYVIIGVVFYLAFPEPKSCIADNLLNNLTASDIFGFVGRLALLFQILTVYPLLMYVLRVEVMHTIFHSVYPGFWKVSVFHVIMLLICLLFAMFLPSIGTIIRFSGSFSALIYIFALPCLVYILSLMRVPADKEESGPPSDSNPHKVPPKLGYRHLTPKKWSIIVFHVFLILLGIANFVAQFVLSFA</sequence>
<dbReference type="GO" id="GO:0005765">
    <property type="term" value="C:lysosomal membrane"/>
    <property type="evidence" value="ECO:0007669"/>
    <property type="project" value="UniProtKB-SubCell"/>
</dbReference>
<feature type="transmembrane region" description="Helical" evidence="15">
    <location>
        <begin position="570"/>
        <end position="589"/>
    </location>
</feature>
<feature type="transmembrane region" description="Helical" evidence="15">
    <location>
        <begin position="263"/>
        <end position="283"/>
    </location>
</feature>
<feature type="domain" description="Amino acid transporter transmembrane" evidence="16">
    <location>
        <begin position="178"/>
        <end position="586"/>
    </location>
</feature>
<keyword evidence="7" id="KW-0029">Amino-acid transport</keyword>
<evidence type="ECO:0000256" key="12">
    <source>
        <dbReference type="ARBA" id="ARBA00023180"/>
    </source>
</evidence>
<dbReference type="AlphaFoldDB" id="A0A0X3P1I0"/>
<evidence type="ECO:0000256" key="8">
    <source>
        <dbReference type="ARBA" id="ARBA00022989"/>
    </source>
</evidence>
<dbReference type="Pfam" id="PF01490">
    <property type="entry name" value="Aa_trans"/>
    <property type="match status" value="1"/>
</dbReference>
<evidence type="ECO:0000256" key="9">
    <source>
        <dbReference type="ARBA" id="ARBA00023053"/>
    </source>
</evidence>
<evidence type="ECO:0000256" key="11">
    <source>
        <dbReference type="ARBA" id="ARBA00023157"/>
    </source>
</evidence>
<feature type="transmembrane region" description="Helical" evidence="15">
    <location>
        <begin position="625"/>
        <end position="646"/>
    </location>
</feature>
<keyword evidence="3" id="KW-0813">Transport</keyword>
<evidence type="ECO:0000256" key="15">
    <source>
        <dbReference type="SAM" id="Phobius"/>
    </source>
</evidence>
<accession>A0A0X3P1I0</accession>
<dbReference type="InterPro" id="IPR013057">
    <property type="entry name" value="AA_transpt_TM"/>
</dbReference>
<evidence type="ECO:0000256" key="13">
    <source>
        <dbReference type="ARBA" id="ARBA00023228"/>
    </source>
</evidence>
<proteinExistence type="inferred from homology"/>
<evidence type="ECO:0000256" key="14">
    <source>
        <dbReference type="ARBA" id="ARBA00038442"/>
    </source>
</evidence>
<evidence type="ECO:0000313" key="17">
    <source>
        <dbReference type="EMBL" id="JAP45864.1"/>
    </source>
</evidence>
<feature type="transmembrane region" description="Helical" evidence="15">
    <location>
        <begin position="541"/>
        <end position="564"/>
    </location>
</feature>
<feature type="transmembrane region" description="Helical" evidence="15">
    <location>
        <begin position="207"/>
        <end position="226"/>
    </location>
</feature>
<comment type="subcellular location">
    <subcellularLocation>
        <location evidence="1">Late endosome membrane</location>
        <topology evidence="1">Multi-pass membrane protein</topology>
    </subcellularLocation>
    <subcellularLocation>
        <location evidence="2">Lysosome membrane</location>
        <topology evidence="2">Multi-pass membrane protein</topology>
    </subcellularLocation>
</comment>
<dbReference type="PANTHER" id="PTHR22950:SF244">
    <property type="entry name" value="NEUTRAL AMINO ACID TRANSPORTER 9"/>
    <property type="match status" value="1"/>
</dbReference>
<dbReference type="PANTHER" id="PTHR22950">
    <property type="entry name" value="AMINO ACID TRANSPORTER"/>
    <property type="match status" value="1"/>
</dbReference>
<evidence type="ECO:0000256" key="3">
    <source>
        <dbReference type="ARBA" id="ARBA00022448"/>
    </source>
</evidence>
<feature type="transmembrane region" description="Helical" evidence="15">
    <location>
        <begin position="178"/>
        <end position="201"/>
    </location>
</feature>
<reference evidence="17" key="1">
    <citation type="submission" date="2016-01" db="EMBL/GenBank/DDBJ databases">
        <title>Reference transcriptome for the parasite Schistocephalus solidus: insights into the molecular evolution of parasitism.</title>
        <authorList>
            <person name="Hebert F.O."/>
            <person name="Grambauer S."/>
            <person name="Barber I."/>
            <person name="Landry C.R."/>
            <person name="Aubin-Horth N."/>
        </authorList>
    </citation>
    <scope>NUCLEOTIDE SEQUENCE</scope>
</reference>
<protein>
    <recommendedName>
        <fullName evidence="16">Amino acid transporter transmembrane domain-containing protein</fullName>
    </recommendedName>
</protein>
<feature type="transmembrane region" description="Helical" evidence="15">
    <location>
        <begin position="353"/>
        <end position="369"/>
    </location>
</feature>
<keyword evidence="4 15" id="KW-0812">Transmembrane</keyword>
<dbReference type="EMBL" id="GEEE01017361">
    <property type="protein sequence ID" value="JAP45864.1"/>
    <property type="molecule type" value="Transcribed_RNA"/>
</dbReference>
<evidence type="ECO:0000256" key="5">
    <source>
        <dbReference type="ARBA" id="ARBA00022723"/>
    </source>
</evidence>
<keyword evidence="9" id="KW-0915">Sodium</keyword>
<feature type="transmembrane region" description="Helical" evidence="15">
    <location>
        <begin position="496"/>
        <end position="520"/>
    </location>
</feature>
<dbReference type="GO" id="GO:0015179">
    <property type="term" value="F:L-amino acid transmembrane transporter activity"/>
    <property type="evidence" value="ECO:0007669"/>
    <property type="project" value="TreeGrafter"/>
</dbReference>
<feature type="transmembrane region" description="Helical" evidence="15">
    <location>
        <begin position="454"/>
        <end position="476"/>
    </location>
</feature>
<evidence type="ECO:0000256" key="7">
    <source>
        <dbReference type="ARBA" id="ARBA00022970"/>
    </source>
</evidence>
<keyword evidence="10 15" id="KW-0472">Membrane</keyword>
<keyword evidence="11" id="KW-1015">Disulfide bond</keyword>
<feature type="transmembrane region" description="Helical" evidence="15">
    <location>
        <begin position="376"/>
        <end position="400"/>
    </location>
</feature>
<keyword evidence="13" id="KW-0458">Lysosome</keyword>
<evidence type="ECO:0000256" key="4">
    <source>
        <dbReference type="ARBA" id="ARBA00022692"/>
    </source>
</evidence>
<organism evidence="17">
    <name type="scientific">Schistocephalus solidus</name>
    <name type="common">Tapeworm</name>
    <dbReference type="NCBI Taxonomy" id="70667"/>
    <lineage>
        <taxon>Eukaryota</taxon>
        <taxon>Metazoa</taxon>
        <taxon>Spiralia</taxon>
        <taxon>Lophotrochozoa</taxon>
        <taxon>Platyhelminthes</taxon>
        <taxon>Cestoda</taxon>
        <taxon>Eucestoda</taxon>
        <taxon>Diphyllobothriidea</taxon>
        <taxon>Diphyllobothriidae</taxon>
        <taxon>Schistocephalus</taxon>
    </lineage>
</organism>
<dbReference type="GO" id="GO:0031902">
    <property type="term" value="C:late endosome membrane"/>
    <property type="evidence" value="ECO:0007669"/>
    <property type="project" value="UniProtKB-SubCell"/>
</dbReference>
<keyword evidence="12" id="KW-0325">Glycoprotein</keyword>